<organism evidence="10 11">
    <name type="scientific">Kocuria subflava</name>
    <dbReference type="NCBI Taxonomy" id="1736139"/>
    <lineage>
        <taxon>Bacteria</taxon>
        <taxon>Bacillati</taxon>
        <taxon>Actinomycetota</taxon>
        <taxon>Actinomycetes</taxon>
        <taxon>Micrococcales</taxon>
        <taxon>Micrococcaceae</taxon>
        <taxon>Kocuria</taxon>
    </lineage>
</organism>
<dbReference type="InterPro" id="IPR007535">
    <property type="entry name" value="Catechol_dOase_N"/>
</dbReference>
<dbReference type="EMBL" id="JAAVUN010000001">
    <property type="protein sequence ID" value="NKE08541.1"/>
    <property type="molecule type" value="Genomic_DNA"/>
</dbReference>
<feature type="compositionally biased region" description="Basic and acidic residues" evidence="7">
    <location>
        <begin position="1"/>
        <end position="12"/>
    </location>
</feature>
<comment type="similarity">
    <text evidence="2">Belongs to the intradiol ring-cleavage dioxygenase family.</text>
</comment>
<evidence type="ECO:0000256" key="3">
    <source>
        <dbReference type="ARBA" id="ARBA00022723"/>
    </source>
</evidence>
<dbReference type="InterPro" id="IPR015889">
    <property type="entry name" value="Intradiol_dOase_core"/>
</dbReference>
<evidence type="ECO:0000259" key="8">
    <source>
        <dbReference type="Pfam" id="PF00775"/>
    </source>
</evidence>
<name>A0A846U1E0_9MICC</name>
<evidence type="ECO:0000313" key="11">
    <source>
        <dbReference type="Proteomes" id="UP000521379"/>
    </source>
</evidence>
<feature type="domain" description="Catechol dioxygenase N-terminal" evidence="9">
    <location>
        <begin position="41"/>
        <end position="104"/>
    </location>
</feature>
<evidence type="ECO:0000259" key="9">
    <source>
        <dbReference type="Pfam" id="PF04444"/>
    </source>
</evidence>
<dbReference type="Gene3D" id="2.60.130.10">
    <property type="entry name" value="Aromatic compound dioxygenase"/>
    <property type="match status" value="1"/>
</dbReference>
<dbReference type="Pfam" id="PF04444">
    <property type="entry name" value="Dioxygenase_N"/>
    <property type="match status" value="1"/>
</dbReference>
<sequence>MSESSTDTRHEDEDAAVEAGTLATQRFNESGKLHSMEVSKERVSAIAGEVIQAINDVAVKHSVTYDEYNALKAWLIKVGTDGEWPLFLDVWLEHTIEDINSVERPGAVGTIEGPYYVPNAPEMSTPATLEMREDEAGTPLKFTGSFKDTSGEPLKDAVIEIWHADALGFYSQYAPELPKWLFRGVVLADEDGNFEINTMRPAPYMIPTDGACGQLIEAAGWHAWRPAHIHIKVHAPGYQLVTQQLYFPGDPHNEDDIASAVKPELMLDPNPRTDGGEGEEAHYDYVLAREGETR</sequence>
<evidence type="ECO:0000256" key="7">
    <source>
        <dbReference type="SAM" id="MobiDB-lite"/>
    </source>
</evidence>
<dbReference type="InterPro" id="IPR050770">
    <property type="entry name" value="Intradiol_RC_Dioxygenase"/>
</dbReference>
<keyword evidence="6" id="KW-0408">Iron</keyword>
<dbReference type="AlphaFoldDB" id="A0A846U1E0"/>
<feature type="region of interest" description="Disordered" evidence="7">
    <location>
        <begin position="1"/>
        <end position="22"/>
    </location>
</feature>
<accession>A0A846U1E0</accession>
<dbReference type="GO" id="GO:0009712">
    <property type="term" value="P:catechol-containing compound metabolic process"/>
    <property type="evidence" value="ECO:0007669"/>
    <property type="project" value="InterPro"/>
</dbReference>
<dbReference type="InterPro" id="IPR012800">
    <property type="entry name" value="Cchol_dOase_actb"/>
</dbReference>
<gene>
    <name evidence="10" type="primary">catA</name>
    <name evidence="10" type="ORF">GTW58_00985</name>
</gene>
<dbReference type="InterPro" id="IPR043029">
    <property type="entry name" value="1_2-CTD_multi_dom"/>
</dbReference>
<dbReference type="PANTHER" id="PTHR33711:SF7">
    <property type="entry name" value="INTRADIOL RING-CLEAVAGE DIOXYGENASES DOMAIN-CONTAINING PROTEIN-RELATED"/>
    <property type="match status" value="1"/>
</dbReference>
<keyword evidence="3" id="KW-0479">Metal-binding</keyword>
<dbReference type="InterPro" id="IPR000627">
    <property type="entry name" value="Intradiol_dOase_C"/>
</dbReference>
<dbReference type="Pfam" id="PF00775">
    <property type="entry name" value="Dioxygenase_C"/>
    <property type="match status" value="1"/>
</dbReference>
<dbReference type="SUPFAM" id="SSF49482">
    <property type="entry name" value="Aromatic compound dioxygenase"/>
    <property type="match status" value="1"/>
</dbReference>
<protein>
    <submittedName>
        <fullName evidence="10">Catechol 1,2-dioxygenase</fullName>
        <ecNumber evidence="10">1.13.11.1</ecNumber>
    </submittedName>
</protein>
<keyword evidence="4 10" id="KW-0223">Dioxygenase</keyword>
<keyword evidence="5 10" id="KW-0560">Oxidoreductase</keyword>
<dbReference type="PANTHER" id="PTHR33711">
    <property type="entry name" value="DIOXYGENASE, PUTATIVE (AFU_ORTHOLOGUE AFUA_2G02910)-RELATED"/>
    <property type="match status" value="1"/>
</dbReference>
<proteinExistence type="inferred from homology"/>
<reference evidence="10 11" key="1">
    <citation type="submission" date="2020-02" db="EMBL/GenBank/DDBJ databases">
        <authorList>
            <person name="Sun Q."/>
        </authorList>
    </citation>
    <scope>NUCLEOTIDE SEQUENCE [LARGE SCALE GENOMIC DNA]</scope>
    <source>
        <strain evidence="10 11">YIM 13062</strain>
    </source>
</reference>
<evidence type="ECO:0000256" key="2">
    <source>
        <dbReference type="ARBA" id="ARBA00007825"/>
    </source>
</evidence>
<dbReference type="GO" id="GO:0018576">
    <property type="term" value="F:catechol 1,2-dioxygenase activity"/>
    <property type="evidence" value="ECO:0007669"/>
    <property type="project" value="UniProtKB-EC"/>
</dbReference>
<dbReference type="Gene3D" id="6.10.10.40">
    <property type="entry name" value="Catechol 1,2-dioxygenase multimerisation domain-like"/>
    <property type="match status" value="1"/>
</dbReference>
<dbReference type="GO" id="GO:0008199">
    <property type="term" value="F:ferric iron binding"/>
    <property type="evidence" value="ECO:0007669"/>
    <property type="project" value="InterPro"/>
</dbReference>
<dbReference type="EC" id="1.13.11.1" evidence="10"/>
<comment type="cofactor">
    <cofactor evidence="1">
        <name>Fe(3+)</name>
        <dbReference type="ChEBI" id="CHEBI:29034"/>
    </cofactor>
</comment>
<keyword evidence="11" id="KW-1185">Reference proteome</keyword>
<dbReference type="NCBIfam" id="TIGR02438">
    <property type="entry name" value="catachol_actin"/>
    <property type="match status" value="1"/>
</dbReference>
<evidence type="ECO:0000256" key="6">
    <source>
        <dbReference type="ARBA" id="ARBA00023004"/>
    </source>
</evidence>
<evidence type="ECO:0000313" key="10">
    <source>
        <dbReference type="EMBL" id="NKE08541.1"/>
    </source>
</evidence>
<evidence type="ECO:0000256" key="5">
    <source>
        <dbReference type="ARBA" id="ARBA00023002"/>
    </source>
</evidence>
<dbReference type="Proteomes" id="UP000521379">
    <property type="component" value="Unassembled WGS sequence"/>
</dbReference>
<feature type="domain" description="Intradiol ring-cleavage dioxygenases" evidence="8">
    <location>
        <begin position="111"/>
        <end position="287"/>
    </location>
</feature>
<dbReference type="RefSeq" id="WP_047692644.1">
    <property type="nucleotide sequence ID" value="NZ_JAAVUN010000001.1"/>
</dbReference>
<comment type="caution">
    <text evidence="10">The sequence shown here is derived from an EMBL/GenBank/DDBJ whole genome shotgun (WGS) entry which is preliminary data.</text>
</comment>
<evidence type="ECO:0000256" key="4">
    <source>
        <dbReference type="ARBA" id="ARBA00022964"/>
    </source>
</evidence>
<evidence type="ECO:0000256" key="1">
    <source>
        <dbReference type="ARBA" id="ARBA00001965"/>
    </source>
</evidence>